<sequence length="311" mass="34601">MALLVGTLVVLMAMQISVLSVRGALSQERVADDISRQLFATDGLMPNLRLAGLGIDESVLSYPAPKGILIHNHQLQRQSNGVNLSHQLTTTARIKNGHTDLPSDQLTIIYRAPQDMRNCEGEMVLGPRRARLKTGEMGWVDGQVVIERYFVQHTDGVMSLRCDAAKFITEDIRRDATRDRKFSQGGASFINAIIDEQAKHTKKSHVIYGLGGRNGGQVMAYHVDGMWVRLGVKTPDGIKLMMISEYDANSSLPIVSLDVVWLSHSPVILPADESDARSFQVFDRVVHLTHHAGRHDRRLHQMSIDLRNALL</sequence>
<dbReference type="EMBL" id="JBJJXE010000002">
    <property type="protein sequence ID" value="MFL1731810.1"/>
    <property type="molecule type" value="Genomic_DNA"/>
</dbReference>
<organism evidence="1 2">
    <name type="scientific">Moraxella oculi</name>
    <dbReference type="NCBI Taxonomy" id="2940516"/>
    <lineage>
        <taxon>Bacteria</taxon>
        <taxon>Pseudomonadati</taxon>
        <taxon>Pseudomonadota</taxon>
        <taxon>Gammaproteobacteria</taxon>
        <taxon>Moraxellales</taxon>
        <taxon>Moraxellaceae</taxon>
        <taxon>Moraxella</taxon>
    </lineage>
</organism>
<reference evidence="1 2" key="1">
    <citation type="submission" date="2024-11" db="EMBL/GenBank/DDBJ databases">
        <title>First Report of Moraxella oculi in Brazil in an Infectious Bovine Keratoconjunctivitis Outbreak.</title>
        <authorList>
            <person name="Carvalho C.V."/>
            <person name="Domingues R."/>
            <person name="Coutinho C."/>
            <person name="Honorio N.T.B.S."/>
            <person name="Faza D.R.L.R."/>
            <person name="Carvalho W.A."/>
            <person name="Machado A.B.F."/>
            <person name="Martins M.F."/>
            <person name="Gaspar E.B."/>
        </authorList>
    </citation>
    <scope>NUCLEOTIDE SEQUENCE [LARGE SCALE GENOMIC DNA]</scope>
    <source>
        <strain evidence="1 2">2117LE</strain>
    </source>
</reference>
<accession>A0ABW8U5L6</accession>
<name>A0ABW8U5L6_9GAMM</name>
<dbReference type="Proteomes" id="UP001624684">
    <property type="component" value="Unassembled WGS sequence"/>
</dbReference>
<proteinExistence type="predicted"/>
<gene>
    <name evidence="1" type="ORF">ACJHVH_02170</name>
</gene>
<protein>
    <submittedName>
        <fullName evidence="1">Pilus assembly protein PilW</fullName>
    </submittedName>
</protein>
<dbReference type="RefSeq" id="WP_407068609.1">
    <property type="nucleotide sequence ID" value="NZ_JBJJXE010000002.1"/>
</dbReference>
<comment type="caution">
    <text evidence="1">The sequence shown here is derived from an EMBL/GenBank/DDBJ whole genome shotgun (WGS) entry which is preliminary data.</text>
</comment>
<keyword evidence="2" id="KW-1185">Reference proteome</keyword>
<evidence type="ECO:0000313" key="2">
    <source>
        <dbReference type="Proteomes" id="UP001624684"/>
    </source>
</evidence>
<evidence type="ECO:0000313" key="1">
    <source>
        <dbReference type="EMBL" id="MFL1731810.1"/>
    </source>
</evidence>